<dbReference type="InterPro" id="IPR015590">
    <property type="entry name" value="Aldehyde_DH_dom"/>
</dbReference>
<evidence type="ECO:0000313" key="6">
    <source>
        <dbReference type="EMBL" id="MEK8025861.1"/>
    </source>
</evidence>
<evidence type="ECO:0000256" key="3">
    <source>
        <dbReference type="ARBA" id="ARBA00024226"/>
    </source>
</evidence>
<keyword evidence="2" id="KW-0560">Oxidoreductase</keyword>
<dbReference type="PANTHER" id="PTHR42804">
    <property type="entry name" value="ALDEHYDE DEHYDROGENASE"/>
    <property type="match status" value="1"/>
</dbReference>
<dbReference type="InterPro" id="IPR016161">
    <property type="entry name" value="Ald_DH/histidinol_DH"/>
</dbReference>
<reference evidence="6 7" key="1">
    <citation type="submission" date="2024-04" db="EMBL/GenBank/DDBJ databases">
        <title>Novel species of the genus Ideonella isolated from streams.</title>
        <authorList>
            <person name="Lu H."/>
        </authorList>
    </citation>
    <scope>NUCLEOTIDE SEQUENCE [LARGE SCALE GENOMIC DNA]</scope>
    <source>
        <strain evidence="6 7">BYS139W</strain>
    </source>
</reference>
<dbReference type="Gene3D" id="3.40.309.10">
    <property type="entry name" value="Aldehyde Dehydrogenase, Chain A, domain 2"/>
    <property type="match status" value="1"/>
</dbReference>
<proteinExistence type="inferred from homology"/>
<dbReference type="Proteomes" id="UP001368500">
    <property type="component" value="Unassembled WGS sequence"/>
</dbReference>
<feature type="domain" description="Aldehyde dehydrogenase" evidence="5">
    <location>
        <begin position="35"/>
        <end position="501"/>
    </location>
</feature>
<dbReference type="Gene3D" id="3.40.605.10">
    <property type="entry name" value="Aldehyde Dehydrogenase, Chain A, domain 1"/>
    <property type="match status" value="1"/>
</dbReference>
<comment type="caution">
    <text evidence="6">The sequence shown here is derived from an EMBL/GenBank/DDBJ whole genome shotgun (WGS) entry which is preliminary data.</text>
</comment>
<evidence type="ECO:0000256" key="2">
    <source>
        <dbReference type="ARBA" id="ARBA00023002"/>
    </source>
</evidence>
<dbReference type="EC" id="1.2.1.3" evidence="3"/>
<dbReference type="Pfam" id="PF00171">
    <property type="entry name" value="Aldedh"/>
    <property type="match status" value="1"/>
</dbReference>
<keyword evidence="7" id="KW-1185">Reference proteome</keyword>
<dbReference type="RefSeq" id="WP_341373647.1">
    <property type="nucleotide sequence ID" value="NZ_JBBUTF010000006.1"/>
</dbReference>
<dbReference type="EMBL" id="JBBUTF010000006">
    <property type="protein sequence ID" value="MEK8025861.1"/>
    <property type="molecule type" value="Genomic_DNA"/>
</dbReference>
<accession>A0ABU9B8C0</accession>
<gene>
    <name evidence="6" type="ORF">AACH11_07800</name>
</gene>
<name>A0ABU9B8C0_9BURK</name>
<comment type="catalytic activity">
    <reaction evidence="4">
        <text>an aldehyde + NAD(+) + H2O = a carboxylate + NADH + 2 H(+)</text>
        <dbReference type="Rhea" id="RHEA:16185"/>
        <dbReference type="ChEBI" id="CHEBI:15377"/>
        <dbReference type="ChEBI" id="CHEBI:15378"/>
        <dbReference type="ChEBI" id="CHEBI:17478"/>
        <dbReference type="ChEBI" id="CHEBI:29067"/>
        <dbReference type="ChEBI" id="CHEBI:57540"/>
        <dbReference type="ChEBI" id="CHEBI:57945"/>
        <dbReference type="EC" id="1.2.1.3"/>
    </reaction>
</comment>
<dbReference type="PROSITE" id="PS00070">
    <property type="entry name" value="ALDEHYDE_DEHYDR_CYS"/>
    <property type="match status" value="1"/>
</dbReference>
<dbReference type="InterPro" id="IPR016160">
    <property type="entry name" value="Ald_DH_CS_CYS"/>
</dbReference>
<dbReference type="SUPFAM" id="SSF53720">
    <property type="entry name" value="ALDH-like"/>
    <property type="match status" value="1"/>
</dbReference>
<protein>
    <recommendedName>
        <fullName evidence="3">aldehyde dehydrogenase (NAD(+))</fullName>
        <ecNumber evidence="3">1.2.1.3</ecNumber>
    </recommendedName>
</protein>
<evidence type="ECO:0000259" key="5">
    <source>
        <dbReference type="Pfam" id="PF00171"/>
    </source>
</evidence>
<comment type="similarity">
    <text evidence="1">Belongs to the aldehyde dehydrogenase family.</text>
</comment>
<dbReference type="InterPro" id="IPR016162">
    <property type="entry name" value="Ald_DH_N"/>
</dbReference>
<evidence type="ECO:0000313" key="7">
    <source>
        <dbReference type="Proteomes" id="UP001368500"/>
    </source>
</evidence>
<evidence type="ECO:0000256" key="1">
    <source>
        <dbReference type="ARBA" id="ARBA00009986"/>
    </source>
</evidence>
<sequence length="505" mass="51888">MSAVPSRDVPSSAALAVDPDAPIPGVLIDGVWSLGEGARLPVHDPVSRARIAWLAEASAAQVDAAVQAAARAGAHWRATSAAERGQALARIAEAVAAAQPMLVALQQRNNGKPRHEAEADVADTIATFRYYAGLCASGQGLDEQMVALPEAGVDARLARVPLGVAALIVPWNFPLVTTAWKLAPALAAGCTVVLKPSELTPLAECALQRLIADSGLPPGVVNLVCGGAATGRALVAHRGVAKVSFTGSNAVGQQVLAACGPRMTRVSLELGGKSSLIVLDDADLDRAVELAIGGAFWNAGQMCSATARICVARPLVSRFTEAFVAAARALRRGPADDVATTLGPLISARQHATVCARIAAGRAAGARLLCGVVPAVGEGAAGVGSDTGWALPATVFTDARAVPALWDEEIFGPVACLQSFDRDDEAAALANDSDHGLVATVVGGDATRARRLADTLQVGTVWINTPQLIFPQTGWGGFKHSGLGRELGPWGLQAYQELRHVIAPG</sequence>
<organism evidence="6 7">
    <name type="scientific">Pseudaquabacterium rugosum</name>
    <dbReference type="NCBI Taxonomy" id="2984194"/>
    <lineage>
        <taxon>Bacteria</taxon>
        <taxon>Pseudomonadati</taxon>
        <taxon>Pseudomonadota</taxon>
        <taxon>Betaproteobacteria</taxon>
        <taxon>Burkholderiales</taxon>
        <taxon>Sphaerotilaceae</taxon>
        <taxon>Pseudaquabacterium</taxon>
    </lineage>
</organism>
<dbReference type="PANTHER" id="PTHR42804:SF1">
    <property type="entry name" value="ALDEHYDE DEHYDROGENASE-RELATED"/>
    <property type="match status" value="1"/>
</dbReference>
<evidence type="ECO:0000256" key="4">
    <source>
        <dbReference type="ARBA" id="ARBA00049194"/>
    </source>
</evidence>
<dbReference type="InterPro" id="IPR016163">
    <property type="entry name" value="Ald_DH_C"/>
</dbReference>